<evidence type="ECO:0000256" key="7">
    <source>
        <dbReference type="ARBA" id="ARBA00023004"/>
    </source>
</evidence>
<keyword evidence="5" id="KW-0479">Metal-binding</keyword>
<dbReference type="GO" id="GO:0016857">
    <property type="term" value="F:racemase and epimerase activity, acting on carbohydrates and derivatives"/>
    <property type="evidence" value="ECO:0007669"/>
    <property type="project" value="InterPro"/>
</dbReference>
<dbReference type="GO" id="GO:1901135">
    <property type="term" value="P:carbohydrate derivative metabolic process"/>
    <property type="evidence" value="ECO:0007669"/>
    <property type="project" value="UniProtKB-ARBA"/>
</dbReference>
<dbReference type="NCBIfam" id="NF004076">
    <property type="entry name" value="PRK05581.1-4"/>
    <property type="match status" value="1"/>
</dbReference>
<keyword evidence="6" id="KW-0862">Zinc</keyword>
<dbReference type="GO" id="GO:0006091">
    <property type="term" value="P:generation of precursor metabolites and energy"/>
    <property type="evidence" value="ECO:0007669"/>
    <property type="project" value="UniProtKB-ARBA"/>
</dbReference>
<dbReference type="AlphaFoldDB" id="A0A0A2TF54"/>
<protein>
    <submittedName>
        <fullName evidence="11">Ribulose-phosphate 3-epimerase</fullName>
    </submittedName>
</protein>
<keyword evidence="9" id="KW-0413">Isomerase</keyword>
<dbReference type="PANTHER" id="PTHR11749">
    <property type="entry name" value="RIBULOSE-5-PHOSPHATE-3-EPIMERASE"/>
    <property type="match status" value="1"/>
</dbReference>
<sequence length="236" mass="25958">MQNHVTIAPSIMCADLCNLEKSIKEIESAGLDTLHIDVIDASFSPSMPLGLSTVEQLRKITDMNFDVHIMSNDNEFFIQEMLKIGVEQITFHLETTKHVDRYINMIRKHDTKVGVALNPATPLSALDYVLPQCDTVLLMLINPGFASDKGEAQVPYATKKVEDLYNLIQSKGLDTSIEVDGRVSLETIPKLVNAGADILVAGSTSLYAKGQSLAENKKTVENLIEEGLNEEVRVNG</sequence>
<gene>
    <name evidence="11" type="ORF">N782_12570</name>
</gene>
<organism evidence="11 12">
    <name type="scientific">Pontibacillus yanchengensis Y32</name>
    <dbReference type="NCBI Taxonomy" id="1385514"/>
    <lineage>
        <taxon>Bacteria</taxon>
        <taxon>Bacillati</taxon>
        <taxon>Bacillota</taxon>
        <taxon>Bacilli</taxon>
        <taxon>Bacillales</taxon>
        <taxon>Bacillaceae</taxon>
        <taxon>Pontibacillus</taxon>
    </lineage>
</organism>
<dbReference type="GO" id="GO:0046872">
    <property type="term" value="F:metal ion binding"/>
    <property type="evidence" value="ECO:0007669"/>
    <property type="project" value="UniProtKB-KW"/>
</dbReference>
<proteinExistence type="predicted"/>
<reference evidence="11 12" key="1">
    <citation type="journal article" date="2015" name="Stand. Genomic Sci.">
        <title>High quality draft genome sequence of the moderately halophilic bacterium Pontibacillus yanchengensis Y32(T) and comparison among Pontibacillus genomes.</title>
        <authorList>
            <person name="Huang J."/>
            <person name="Qiao Z.X."/>
            <person name="Tang J.W."/>
            <person name="Wang G."/>
        </authorList>
    </citation>
    <scope>NUCLEOTIDE SEQUENCE [LARGE SCALE GENOMIC DNA]</scope>
    <source>
        <strain evidence="11 12">Y32</strain>
    </source>
</reference>
<dbReference type="GO" id="GO:0046496">
    <property type="term" value="P:nicotinamide nucleotide metabolic process"/>
    <property type="evidence" value="ECO:0007669"/>
    <property type="project" value="UniProtKB-ARBA"/>
</dbReference>
<evidence type="ECO:0000256" key="10">
    <source>
        <dbReference type="ARBA" id="ARBA00023277"/>
    </source>
</evidence>
<keyword evidence="12" id="KW-1185">Reference proteome</keyword>
<accession>A0A0A2TF54</accession>
<evidence type="ECO:0000313" key="11">
    <source>
        <dbReference type="EMBL" id="KGP74467.1"/>
    </source>
</evidence>
<evidence type="ECO:0000313" key="12">
    <source>
        <dbReference type="Proteomes" id="UP000030147"/>
    </source>
</evidence>
<comment type="cofactor">
    <cofactor evidence="1">
        <name>Mn(2+)</name>
        <dbReference type="ChEBI" id="CHEBI:29035"/>
    </cofactor>
</comment>
<evidence type="ECO:0000256" key="2">
    <source>
        <dbReference type="ARBA" id="ARBA00001947"/>
    </source>
</evidence>
<dbReference type="OrthoDB" id="1645589at2"/>
<evidence type="ECO:0000256" key="3">
    <source>
        <dbReference type="ARBA" id="ARBA00001954"/>
    </source>
</evidence>
<dbReference type="RefSeq" id="WP_036815475.1">
    <property type="nucleotide sequence ID" value="NZ_AVBF01000002.1"/>
</dbReference>
<evidence type="ECO:0000256" key="5">
    <source>
        <dbReference type="ARBA" id="ARBA00022723"/>
    </source>
</evidence>
<comment type="subunit">
    <text evidence="4">Homodimer.</text>
</comment>
<name>A0A0A2TF54_9BACI</name>
<dbReference type="STRING" id="1385514.N782_12570"/>
<dbReference type="CDD" id="cd00429">
    <property type="entry name" value="RPE"/>
    <property type="match status" value="1"/>
</dbReference>
<dbReference type="GO" id="GO:0006163">
    <property type="term" value="P:purine nucleotide metabolic process"/>
    <property type="evidence" value="ECO:0007669"/>
    <property type="project" value="UniProtKB-ARBA"/>
</dbReference>
<evidence type="ECO:0000256" key="1">
    <source>
        <dbReference type="ARBA" id="ARBA00001936"/>
    </source>
</evidence>
<evidence type="ECO:0000256" key="4">
    <source>
        <dbReference type="ARBA" id="ARBA00011738"/>
    </source>
</evidence>
<evidence type="ECO:0000256" key="8">
    <source>
        <dbReference type="ARBA" id="ARBA00023211"/>
    </source>
</evidence>
<keyword evidence="10" id="KW-0119">Carbohydrate metabolism</keyword>
<dbReference type="FunFam" id="3.20.20.70:FF:000191">
    <property type="entry name" value="ribulose-phosphate 3-epimerase isoform X2"/>
    <property type="match status" value="1"/>
</dbReference>
<dbReference type="InterPro" id="IPR013785">
    <property type="entry name" value="Aldolase_TIM"/>
</dbReference>
<dbReference type="eggNOG" id="COG0036">
    <property type="taxonomic scope" value="Bacteria"/>
</dbReference>
<comment type="cofactor">
    <cofactor evidence="3">
        <name>Fe(2+)</name>
        <dbReference type="ChEBI" id="CHEBI:29033"/>
    </cofactor>
</comment>
<comment type="caution">
    <text evidence="11">The sequence shown here is derived from an EMBL/GenBank/DDBJ whole genome shotgun (WGS) entry which is preliminary data.</text>
</comment>
<keyword evidence="8" id="KW-0464">Manganese</keyword>
<dbReference type="SUPFAM" id="SSF51366">
    <property type="entry name" value="Ribulose-phoshate binding barrel"/>
    <property type="match status" value="1"/>
</dbReference>
<evidence type="ECO:0000256" key="9">
    <source>
        <dbReference type="ARBA" id="ARBA00023235"/>
    </source>
</evidence>
<dbReference type="InterPro" id="IPR000056">
    <property type="entry name" value="Ribul_P_3_epim-like"/>
</dbReference>
<dbReference type="EMBL" id="AVBF01000002">
    <property type="protein sequence ID" value="KGP74467.1"/>
    <property type="molecule type" value="Genomic_DNA"/>
</dbReference>
<dbReference type="InterPro" id="IPR011060">
    <property type="entry name" value="RibuloseP-bd_barrel"/>
</dbReference>
<evidence type="ECO:0000256" key="6">
    <source>
        <dbReference type="ARBA" id="ARBA00022833"/>
    </source>
</evidence>
<comment type="cofactor">
    <cofactor evidence="2">
        <name>Zn(2+)</name>
        <dbReference type="ChEBI" id="CHEBI:29105"/>
    </cofactor>
</comment>
<dbReference type="Pfam" id="PF00834">
    <property type="entry name" value="Ribul_P_3_epim"/>
    <property type="match status" value="1"/>
</dbReference>
<dbReference type="Gene3D" id="3.20.20.70">
    <property type="entry name" value="Aldolase class I"/>
    <property type="match status" value="1"/>
</dbReference>
<dbReference type="GO" id="GO:0005975">
    <property type="term" value="P:carbohydrate metabolic process"/>
    <property type="evidence" value="ECO:0007669"/>
    <property type="project" value="InterPro"/>
</dbReference>
<dbReference type="Proteomes" id="UP000030147">
    <property type="component" value="Unassembled WGS sequence"/>
</dbReference>
<keyword evidence="7" id="KW-0408">Iron</keyword>